<dbReference type="GO" id="GO:0000721">
    <property type="term" value="F:(R,R)-butanediol dehydrogenase activity"/>
    <property type="evidence" value="ECO:0007669"/>
    <property type="project" value="TreeGrafter"/>
</dbReference>
<dbReference type="InterPro" id="IPR036291">
    <property type="entry name" value="NAD(P)-bd_dom_sf"/>
</dbReference>
<name>A0AAE0WNM8_9PEZI</name>
<dbReference type="Proteomes" id="UP001274830">
    <property type="component" value="Unassembled WGS sequence"/>
</dbReference>
<dbReference type="InterPro" id="IPR020843">
    <property type="entry name" value="ER"/>
</dbReference>
<evidence type="ECO:0000256" key="5">
    <source>
        <dbReference type="ARBA" id="ARBA00023002"/>
    </source>
</evidence>
<evidence type="ECO:0000313" key="9">
    <source>
        <dbReference type="EMBL" id="KAK3675094.1"/>
    </source>
</evidence>
<dbReference type="CDD" id="cd08233">
    <property type="entry name" value="butanediol_DH_like"/>
    <property type="match status" value="1"/>
</dbReference>
<keyword evidence="4 6" id="KW-0862">Zinc</keyword>
<evidence type="ECO:0000259" key="8">
    <source>
        <dbReference type="SMART" id="SM00829"/>
    </source>
</evidence>
<protein>
    <recommendedName>
        <fullName evidence="8">Enoyl reductase (ER) domain-containing protein</fullName>
    </recommendedName>
</protein>
<dbReference type="GO" id="GO:0008270">
    <property type="term" value="F:zinc ion binding"/>
    <property type="evidence" value="ECO:0007669"/>
    <property type="project" value="InterPro"/>
</dbReference>
<dbReference type="Gene3D" id="3.90.180.10">
    <property type="entry name" value="Medium-chain alcohol dehydrogenases, catalytic domain"/>
    <property type="match status" value="1"/>
</dbReference>
<dbReference type="InterPro" id="IPR013154">
    <property type="entry name" value="ADH-like_N"/>
</dbReference>
<evidence type="ECO:0000313" key="10">
    <source>
        <dbReference type="Proteomes" id="UP001274830"/>
    </source>
</evidence>
<keyword evidence="10" id="KW-1185">Reference proteome</keyword>
<evidence type="ECO:0000256" key="4">
    <source>
        <dbReference type="ARBA" id="ARBA00022833"/>
    </source>
</evidence>
<comment type="cofactor">
    <cofactor evidence="1 6">
        <name>Zn(2+)</name>
        <dbReference type="ChEBI" id="CHEBI:29105"/>
    </cofactor>
</comment>
<reference evidence="9" key="1">
    <citation type="submission" date="2023-07" db="EMBL/GenBank/DDBJ databases">
        <title>Black Yeasts Isolated from many extreme environments.</title>
        <authorList>
            <person name="Coleine C."/>
            <person name="Stajich J.E."/>
            <person name="Selbmann L."/>
        </authorList>
    </citation>
    <scope>NUCLEOTIDE SEQUENCE</scope>
    <source>
        <strain evidence="9">CCFEE 5485</strain>
    </source>
</reference>
<dbReference type="Gene3D" id="3.40.50.720">
    <property type="entry name" value="NAD(P)-binding Rossmann-like Domain"/>
    <property type="match status" value="1"/>
</dbReference>
<dbReference type="InterPro" id="IPR011032">
    <property type="entry name" value="GroES-like_sf"/>
</dbReference>
<sequence>MSTAPAMSQHPVSDQPRATTQDGDHGAQNRPVATKDSMMKAVRFHGKEDLRFEDIPEPVCGKGQIKIKPAWCGICGSDLHEYMGGPSICPTSPHPITGEQVPLTFGHEFSGVIEEIGEGISDKFKVGGRVCVQPIIYDGDCGACQAGLINCCYSNGFVGLSGWGGGLSEHLVVPEYAVHNLPDNVGLDVAALVEPLAVGWHAVNASPFKPSDSVLILGGGPIGLSVIQALRARGCKQIIVSEISSMRKQYAKDFGAHVVLDPTKDDIVARCRELADGQGVNVTFDAAGVQPGLDQAILALRARGTHVNIAIWEKRASFYPNDLVFREKSYLGVATYVAGDFQEVINAISDGRLDQCKKMITKRIGLDEVVEEGFKALVKDKDNQVKILVRASGEM</sequence>
<gene>
    <name evidence="9" type="ORF">LTR78_005028</name>
</gene>
<accession>A0AAE0WNM8</accession>
<dbReference type="SMART" id="SM00829">
    <property type="entry name" value="PKS_ER"/>
    <property type="match status" value="1"/>
</dbReference>
<dbReference type="AlphaFoldDB" id="A0AAE0WNM8"/>
<evidence type="ECO:0000256" key="3">
    <source>
        <dbReference type="ARBA" id="ARBA00022723"/>
    </source>
</evidence>
<keyword evidence="3 6" id="KW-0479">Metal-binding</keyword>
<dbReference type="SUPFAM" id="SSF51735">
    <property type="entry name" value="NAD(P)-binding Rossmann-fold domains"/>
    <property type="match status" value="1"/>
</dbReference>
<dbReference type="Pfam" id="PF00107">
    <property type="entry name" value="ADH_zinc_N"/>
    <property type="match status" value="1"/>
</dbReference>
<feature type="region of interest" description="Disordered" evidence="7">
    <location>
        <begin position="1"/>
        <end position="38"/>
    </location>
</feature>
<evidence type="ECO:0000256" key="1">
    <source>
        <dbReference type="ARBA" id="ARBA00001947"/>
    </source>
</evidence>
<comment type="similarity">
    <text evidence="2 6">Belongs to the zinc-containing alcohol dehydrogenase family.</text>
</comment>
<dbReference type="SUPFAM" id="SSF50129">
    <property type="entry name" value="GroES-like"/>
    <property type="match status" value="1"/>
</dbReference>
<keyword evidence="5" id="KW-0560">Oxidoreductase</keyword>
<dbReference type="GO" id="GO:0034079">
    <property type="term" value="P:butanediol biosynthetic process"/>
    <property type="evidence" value="ECO:0007669"/>
    <property type="project" value="TreeGrafter"/>
</dbReference>
<dbReference type="InterPro" id="IPR013149">
    <property type="entry name" value="ADH-like_C"/>
</dbReference>
<dbReference type="Pfam" id="PF08240">
    <property type="entry name" value="ADH_N"/>
    <property type="match status" value="1"/>
</dbReference>
<evidence type="ECO:0000256" key="6">
    <source>
        <dbReference type="RuleBase" id="RU361277"/>
    </source>
</evidence>
<organism evidence="9 10">
    <name type="scientific">Recurvomyces mirabilis</name>
    <dbReference type="NCBI Taxonomy" id="574656"/>
    <lineage>
        <taxon>Eukaryota</taxon>
        <taxon>Fungi</taxon>
        <taxon>Dikarya</taxon>
        <taxon>Ascomycota</taxon>
        <taxon>Pezizomycotina</taxon>
        <taxon>Dothideomycetes</taxon>
        <taxon>Dothideomycetidae</taxon>
        <taxon>Mycosphaerellales</taxon>
        <taxon>Teratosphaeriaceae</taxon>
        <taxon>Recurvomyces</taxon>
    </lineage>
</organism>
<dbReference type="PANTHER" id="PTHR43161:SF23">
    <property type="entry name" value="(R,R)-BUTANEDIOL DEHYDROGENASE-RELATED"/>
    <property type="match status" value="1"/>
</dbReference>
<dbReference type="EMBL" id="JAUTXT010000016">
    <property type="protein sequence ID" value="KAK3675094.1"/>
    <property type="molecule type" value="Genomic_DNA"/>
</dbReference>
<feature type="domain" description="Enoyl reductase (ER)" evidence="8">
    <location>
        <begin position="46"/>
        <end position="389"/>
    </location>
</feature>
<feature type="compositionally biased region" description="Polar residues" evidence="7">
    <location>
        <begin position="1"/>
        <end position="21"/>
    </location>
</feature>
<comment type="caution">
    <text evidence="9">The sequence shown here is derived from an EMBL/GenBank/DDBJ whole genome shotgun (WGS) entry which is preliminary data.</text>
</comment>
<proteinExistence type="inferred from homology"/>
<dbReference type="GO" id="GO:0005737">
    <property type="term" value="C:cytoplasm"/>
    <property type="evidence" value="ECO:0007669"/>
    <property type="project" value="TreeGrafter"/>
</dbReference>
<dbReference type="PANTHER" id="PTHR43161">
    <property type="entry name" value="SORBITOL DEHYDROGENASE"/>
    <property type="match status" value="1"/>
</dbReference>
<dbReference type="InterPro" id="IPR002328">
    <property type="entry name" value="ADH_Zn_CS"/>
</dbReference>
<dbReference type="PROSITE" id="PS00059">
    <property type="entry name" value="ADH_ZINC"/>
    <property type="match status" value="1"/>
</dbReference>
<evidence type="ECO:0000256" key="7">
    <source>
        <dbReference type="SAM" id="MobiDB-lite"/>
    </source>
</evidence>
<evidence type="ECO:0000256" key="2">
    <source>
        <dbReference type="ARBA" id="ARBA00008072"/>
    </source>
</evidence>